<name>A0A8K0L3I2_9PEZI</name>
<gene>
    <name evidence="2" type="ORF">KVT40_003677</name>
</gene>
<dbReference type="AlphaFoldDB" id="A0A8K0L3I2"/>
<evidence type="ECO:0000256" key="1">
    <source>
        <dbReference type="SAM" id="MobiDB-lite"/>
    </source>
</evidence>
<keyword evidence="3" id="KW-1185">Reference proteome</keyword>
<sequence>MSSVMSGFLGNALTGLFQHFTGLYAGGSGSASASSSSAGTSDDDQDNNSTSGQHGNDNNNTVAPIIPFQCGSGNQQGNHNIAGVSVSGNNNNIHGRAIHPTTTMGTGQTSGPSLARRFLDDKNSIHNDNRQSISNDYESNKTNQYIINNNCVINIVSTVTLNGPIQTITAQPGTPVSVVATVRPTAFPQSPCVQMCTILNTAKNGQSSIRASHFGDQCQNLTSVWNGVQDGMKTKHRIPPPKCSTMIDIFTAFMKNVPSHATDPDPSCANLEEVWTAFEKGTASDGKAKRHVEDAAATQVVKVVTAVQKRWATGHGDHDVKHQLKGRNAYVATAPAGSTGYITLGPASSPTATSVKSGASRVAPYQAFAAALMSTIGFVALLG</sequence>
<evidence type="ECO:0000313" key="3">
    <source>
        <dbReference type="Proteomes" id="UP000809789"/>
    </source>
</evidence>
<feature type="region of interest" description="Disordered" evidence="1">
    <location>
        <begin position="28"/>
        <end position="88"/>
    </location>
</feature>
<dbReference type="OrthoDB" id="10574647at2759"/>
<proteinExistence type="predicted"/>
<reference evidence="2" key="1">
    <citation type="submission" date="2021-07" db="EMBL/GenBank/DDBJ databases">
        <title>Elsinoe batatas strain:CRI-CJ2 Genome sequencing and assembly.</title>
        <authorList>
            <person name="Huang L."/>
        </authorList>
    </citation>
    <scope>NUCLEOTIDE SEQUENCE</scope>
    <source>
        <strain evidence="2">CRI-CJ2</strain>
    </source>
</reference>
<feature type="compositionally biased region" description="Low complexity" evidence="1">
    <location>
        <begin position="30"/>
        <end position="40"/>
    </location>
</feature>
<dbReference type="Proteomes" id="UP000809789">
    <property type="component" value="Unassembled WGS sequence"/>
</dbReference>
<organism evidence="2 3">
    <name type="scientific">Elsinoe batatas</name>
    <dbReference type="NCBI Taxonomy" id="2601811"/>
    <lineage>
        <taxon>Eukaryota</taxon>
        <taxon>Fungi</taxon>
        <taxon>Dikarya</taxon>
        <taxon>Ascomycota</taxon>
        <taxon>Pezizomycotina</taxon>
        <taxon>Dothideomycetes</taxon>
        <taxon>Dothideomycetidae</taxon>
        <taxon>Myriangiales</taxon>
        <taxon>Elsinoaceae</taxon>
        <taxon>Elsinoe</taxon>
    </lineage>
</organism>
<protein>
    <submittedName>
        <fullName evidence="2">Uncharacterized protein</fullName>
    </submittedName>
</protein>
<evidence type="ECO:0000313" key="2">
    <source>
        <dbReference type="EMBL" id="KAG8627804.1"/>
    </source>
</evidence>
<comment type="caution">
    <text evidence="2">The sequence shown here is derived from an EMBL/GenBank/DDBJ whole genome shotgun (WGS) entry which is preliminary data.</text>
</comment>
<accession>A0A8K0L3I2</accession>
<dbReference type="EMBL" id="JAESVG020000004">
    <property type="protein sequence ID" value="KAG8627804.1"/>
    <property type="molecule type" value="Genomic_DNA"/>
</dbReference>